<protein>
    <submittedName>
        <fullName evidence="2">Uncharacterized protein</fullName>
    </submittedName>
</protein>
<accession>A0AAV4SCY2</accession>
<organism evidence="2 3">
    <name type="scientific">Caerostris extrusa</name>
    <name type="common">Bark spider</name>
    <name type="synonym">Caerostris bankana</name>
    <dbReference type="NCBI Taxonomy" id="172846"/>
    <lineage>
        <taxon>Eukaryota</taxon>
        <taxon>Metazoa</taxon>
        <taxon>Ecdysozoa</taxon>
        <taxon>Arthropoda</taxon>
        <taxon>Chelicerata</taxon>
        <taxon>Arachnida</taxon>
        <taxon>Araneae</taxon>
        <taxon>Araneomorphae</taxon>
        <taxon>Entelegynae</taxon>
        <taxon>Araneoidea</taxon>
        <taxon>Araneidae</taxon>
        <taxon>Caerostris</taxon>
    </lineage>
</organism>
<dbReference type="InterPro" id="IPR043070">
    <property type="entry name" value="Spidroin_repeat"/>
</dbReference>
<dbReference type="EMBL" id="BPLR01009389">
    <property type="protein sequence ID" value="GIY31540.1"/>
    <property type="molecule type" value="Genomic_DNA"/>
</dbReference>
<evidence type="ECO:0000313" key="3">
    <source>
        <dbReference type="Proteomes" id="UP001054945"/>
    </source>
</evidence>
<gene>
    <name evidence="2" type="ORF">CEXT_715071</name>
</gene>
<feature type="chain" id="PRO_5043416632" evidence="1">
    <location>
        <begin position="22"/>
        <end position="226"/>
    </location>
</feature>
<dbReference type="Gene3D" id="1.10.274.60">
    <property type="entry name" value="Spidroin, repetitive domain"/>
    <property type="match status" value="1"/>
</dbReference>
<dbReference type="AlphaFoldDB" id="A0AAV4SCY2"/>
<dbReference type="Proteomes" id="UP001054945">
    <property type="component" value="Unassembled WGS sequence"/>
</dbReference>
<sequence length="226" mass="24386">MYKLYVYTILAALITAQLTQSLDLSVESGISTAGALSSSYLACLNGCTNADEFVTLFTTAVLSSPQARDAFDCSSMSPSDFSRALFNDIRCVFNRNGIPGSQFLAKITVAPITQNFQTLTPTTILELYTKTVATLLINESILNAGNAAILAKAFFDKVIENANLNRGKSGAQYKTTTIFGSYKSFLASLGIFTRDKMLDGCFVFKTKVKSAASLLKIEASAEFAVY</sequence>
<comment type="caution">
    <text evidence="2">The sequence shown here is derived from an EMBL/GenBank/DDBJ whole genome shotgun (WGS) entry which is preliminary data.</text>
</comment>
<name>A0AAV4SCY2_CAEEX</name>
<evidence type="ECO:0000256" key="1">
    <source>
        <dbReference type="SAM" id="SignalP"/>
    </source>
</evidence>
<feature type="signal peptide" evidence="1">
    <location>
        <begin position="1"/>
        <end position="21"/>
    </location>
</feature>
<keyword evidence="3" id="KW-1185">Reference proteome</keyword>
<reference evidence="2 3" key="1">
    <citation type="submission" date="2021-06" db="EMBL/GenBank/DDBJ databases">
        <title>Caerostris extrusa draft genome.</title>
        <authorList>
            <person name="Kono N."/>
            <person name="Arakawa K."/>
        </authorList>
    </citation>
    <scope>NUCLEOTIDE SEQUENCE [LARGE SCALE GENOMIC DNA]</scope>
</reference>
<evidence type="ECO:0000313" key="2">
    <source>
        <dbReference type="EMBL" id="GIY31540.1"/>
    </source>
</evidence>
<keyword evidence="1" id="KW-0732">Signal</keyword>
<proteinExistence type="predicted"/>